<name>A0A0P9SFQ1_PSEA0</name>
<dbReference type="EMBL" id="LJQO01000567">
    <property type="protein sequence ID" value="KPX55821.1"/>
    <property type="molecule type" value="Genomic_DNA"/>
</dbReference>
<proteinExistence type="predicted"/>
<dbReference type="PATRIC" id="fig|251724.3.peg.2657"/>
<evidence type="ECO:0000313" key="2">
    <source>
        <dbReference type="EMBL" id="RMS41897.1"/>
    </source>
</evidence>
<gene>
    <name evidence="1" type="ORF">ALO53_01976</name>
    <name evidence="2" type="ORF">ALP66_00837</name>
</gene>
<dbReference type="Proteomes" id="UP000270873">
    <property type="component" value="Unassembled WGS sequence"/>
</dbReference>
<dbReference type="AlphaFoldDB" id="A0A0P9SFQ1"/>
<organism evidence="1 3">
    <name type="scientific">Pseudomonas amygdali pv. photiniae</name>
    <dbReference type="NCBI Taxonomy" id="251724"/>
    <lineage>
        <taxon>Bacteria</taxon>
        <taxon>Pseudomonadati</taxon>
        <taxon>Pseudomonadota</taxon>
        <taxon>Gammaproteobacteria</taxon>
        <taxon>Pseudomonadales</taxon>
        <taxon>Pseudomonadaceae</taxon>
        <taxon>Pseudomonas</taxon>
        <taxon>Pseudomonas amygdali</taxon>
    </lineage>
</organism>
<dbReference type="Proteomes" id="UP000050469">
    <property type="component" value="Unassembled WGS sequence"/>
</dbReference>
<sequence length="113" mass="12450">MWFLKLEVTVSNHHFSDELAVLEIVDSAHFFRPGKMTSGQLYLSLIRLQPAVPAIGEFMEMIDTLVKEGLLISGAVLPCDASFPYVQHIIFGLTEVGEAVVQATKSEIESVNS</sequence>
<dbReference type="EMBL" id="RBSP01000815">
    <property type="protein sequence ID" value="RMS41897.1"/>
    <property type="molecule type" value="Genomic_DNA"/>
</dbReference>
<evidence type="ECO:0000313" key="4">
    <source>
        <dbReference type="Proteomes" id="UP000270873"/>
    </source>
</evidence>
<protein>
    <submittedName>
        <fullName evidence="1">Uncharacterized protein</fullName>
    </submittedName>
</protein>
<evidence type="ECO:0000313" key="1">
    <source>
        <dbReference type="EMBL" id="KPX55821.1"/>
    </source>
</evidence>
<accession>A0A0P9SFQ1</accession>
<reference evidence="2 4" key="2">
    <citation type="submission" date="2018-08" db="EMBL/GenBank/DDBJ databases">
        <title>Recombination of ecologically and evolutionarily significant loci maintains genetic cohesion in the Pseudomonas syringae species complex.</title>
        <authorList>
            <person name="Dillon M."/>
            <person name="Thakur S."/>
            <person name="Almeida R.N.D."/>
            <person name="Weir B.S."/>
            <person name="Guttman D.S."/>
        </authorList>
    </citation>
    <scope>NUCLEOTIDE SEQUENCE [LARGE SCALE GENOMIC DNA]</scope>
    <source>
        <strain evidence="2 4">ICMP 7847</strain>
    </source>
</reference>
<evidence type="ECO:0000313" key="3">
    <source>
        <dbReference type="Proteomes" id="UP000050469"/>
    </source>
</evidence>
<comment type="caution">
    <text evidence="1">The sequence shown here is derived from an EMBL/GenBank/DDBJ whole genome shotgun (WGS) entry which is preliminary data.</text>
</comment>
<reference evidence="1 3" key="1">
    <citation type="submission" date="2015-09" db="EMBL/GenBank/DDBJ databases">
        <title>Genome announcement of multiple Pseudomonas syringae strains.</title>
        <authorList>
            <person name="Thakur S."/>
            <person name="Wang P.W."/>
            <person name="Gong Y."/>
            <person name="Weir B.S."/>
            <person name="Guttman D.S."/>
        </authorList>
    </citation>
    <scope>NUCLEOTIDE SEQUENCE [LARGE SCALE GENOMIC DNA]</scope>
    <source>
        <strain evidence="1 3">ICMP7840</strain>
    </source>
</reference>